<evidence type="ECO:0000256" key="6">
    <source>
        <dbReference type="SAM" id="SignalP"/>
    </source>
</evidence>
<evidence type="ECO:0000256" key="3">
    <source>
        <dbReference type="ARBA" id="ARBA00023136"/>
    </source>
</evidence>
<evidence type="ECO:0000313" key="8">
    <source>
        <dbReference type="Proteomes" id="UP001209076"/>
    </source>
</evidence>
<keyword evidence="1" id="KW-1003">Cell membrane</keyword>
<dbReference type="EMBL" id="JAOEGN010000001">
    <property type="protein sequence ID" value="MCU0104114.1"/>
    <property type="molecule type" value="Genomic_DNA"/>
</dbReference>
<keyword evidence="2 6" id="KW-0732">Signal</keyword>
<dbReference type="Proteomes" id="UP001209076">
    <property type="component" value="Unassembled WGS sequence"/>
</dbReference>
<dbReference type="Pfam" id="PF01547">
    <property type="entry name" value="SBP_bac_1"/>
    <property type="match status" value="1"/>
</dbReference>
<keyword evidence="3" id="KW-0472">Membrane</keyword>
<evidence type="ECO:0000256" key="1">
    <source>
        <dbReference type="ARBA" id="ARBA00022475"/>
    </source>
</evidence>
<keyword evidence="4" id="KW-0564">Palmitate</keyword>
<accession>A0ABT2PT36</accession>
<dbReference type="PANTHER" id="PTHR43649:SF33">
    <property type="entry name" value="POLYGALACTURONAN_RHAMNOGALACTURONAN-BINDING PROTEIN YTCQ"/>
    <property type="match status" value="1"/>
</dbReference>
<feature type="signal peptide" evidence="6">
    <location>
        <begin position="1"/>
        <end position="21"/>
    </location>
</feature>
<comment type="caution">
    <text evidence="7">The sequence shown here is derived from an EMBL/GenBank/DDBJ whole genome shotgun (WGS) entry which is preliminary data.</text>
</comment>
<reference evidence="8" key="1">
    <citation type="submission" date="2023-07" db="EMBL/GenBank/DDBJ databases">
        <title>Novel Mycoplasma species identified in domestic and wild animals.</title>
        <authorList>
            <person name="Volokhov D.V."/>
            <person name="Furtak V.A."/>
            <person name="Zagorodnyaya T.A."/>
        </authorList>
    </citation>
    <scope>NUCLEOTIDE SEQUENCE [LARGE SCALE GENOMIC DNA]</scope>
    <source>
        <strain evidence="8">92-19</strain>
    </source>
</reference>
<dbReference type="InterPro" id="IPR006059">
    <property type="entry name" value="SBP"/>
</dbReference>
<gene>
    <name evidence="7" type="ORF">N7603_00370</name>
</gene>
<organism evidence="7 8">
    <name type="scientific">Paracholeplasma vituli</name>
    <dbReference type="NCBI Taxonomy" id="69473"/>
    <lineage>
        <taxon>Bacteria</taxon>
        <taxon>Bacillati</taxon>
        <taxon>Mycoplasmatota</taxon>
        <taxon>Mollicutes</taxon>
        <taxon>Acholeplasmatales</taxon>
        <taxon>Acholeplasmataceae</taxon>
        <taxon>Paracholeplasma</taxon>
    </lineage>
</organism>
<dbReference type="Gene3D" id="3.40.190.10">
    <property type="entry name" value="Periplasmic binding protein-like II"/>
    <property type="match status" value="1"/>
</dbReference>
<evidence type="ECO:0000313" key="7">
    <source>
        <dbReference type="EMBL" id="MCU0104114.1"/>
    </source>
</evidence>
<feature type="chain" id="PRO_5045642238" evidence="6">
    <location>
        <begin position="22"/>
        <end position="450"/>
    </location>
</feature>
<dbReference type="RefSeq" id="WP_262095325.1">
    <property type="nucleotide sequence ID" value="NZ_JAOEGN010000001.1"/>
</dbReference>
<evidence type="ECO:0000256" key="5">
    <source>
        <dbReference type="ARBA" id="ARBA00023288"/>
    </source>
</evidence>
<dbReference type="SUPFAM" id="SSF53850">
    <property type="entry name" value="Periplasmic binding protein-like II"/>
    <property type="match status" value="1"/>
</dbReference>
<evidence type="ECO:0000256" key="4">
    <source>
        <dbReference type="ARBA" id="ARBA00023139"/>
    </source>
</evidence>
<name>A0ABT2PT36_9MOLU</name>
<keyword evidence="8" id="KW-1185">Reference proteome</keyword>
<dbReference type="InterPro" id="IPR050490">
    <property type="entry name" value="Bact_solute-bd_prot1"/>
</dbReference>
<dbReference type="PANTHER" id="PTHR43649">
    <property type="entry name" value="ARABINOSE-BINDING PROTEIN-RELATED"/>
    <property type="match status" value="1"/>
</dbReference>
<keyword evidence="5" id="KW-0449">Lipoprotein</keyword>
<dbReference type="PROSITE" id="PS51257">
    <property type="entry name" value="PROKAR_LIPOPROTEIN"/>
    <property type="match status" value="1"/>
</dbReference>
<sequence>MKKLYSIMVILALSIVLVACGNGNGGTTGDGDENPDKLVVWADSTYWGGENGKLVAEMVKRYTEESGIEVVYEAQPDLDNKLRGASLGGESPDLIIWDRWQTVTYIQDGLLVNLDKYIAEDGIDTSEYQQEALNEMVLDDSVYGFPLDIDAWGYWVNKTVLNEAGITELPKTWDELRAAAIATTKYEGSTMVRAGMNMDTSGAFYSYLQTAGGKLLNDDNKTVAFNSDAGKAVLKYWYKLIHEDKVYDRSFASTQGGADDPFVTQRFAIQANSLLNGSQFYKTYIGDNFEYEFIPFPQGPSSEYATVDNPAGSNHGGLMGGFGLAVPQSSKYKKAAWNLIKWWITDTENQVLWSEISGLIPAKLEIINDPRMRDIPNVRNVIDSLPYIKARPKVAGYTAVETSVIMNKISSLLFEGGYVRGNDTVDKRVQAALNDMEKTANDILAFAAGM</sequence>
<evidence type="ECO:0000256" key="2">
    <source>
        <dbReference type="ARBA" id="ARBA00022729"/>
    </source>
</evidence>
<protein>
    <submittedName>
        <fullName evidence="7">ABC transporter substrate-binding protein</fullName>
    </submittedName>
</protein>
<dbReference type="CDD" id="cd14748">
    <property type="entry name" value="PBP2_UgpB"/>
    <property type="match status" value="1"/>
</dbReference>
<proteinExistence type="predicted"/>